<evidence type="ECO:0000256" key="5">
    <source>
        <dbReference type="ARBA" id="ARBA00023015"/>
    </source>
</evidence>
<evidence type="ECO:0000313" key="11">
    <source>
        <dbReference type="Proteomes" id="UP001279734"/>
    </source>
</evidence>
<dbReference type="GO" id="GO:0000976">
    <property type="term" value="F:transcription cis-regulatory region binding"/>
    <property type="evidence" value="ECO:0007669"/>
    <property type="project" value="TreeGrafter"/>
</dbReference>
<dbReference type="PANTHER" id="PTHR45988:SF90">
    <property type="entry name" value="ZINC FINGER PROTEIN ZAT10-LIKE"/>
    <property type="match status" value="1"/>
</dbReference>
<proteinExistence type="predicted"/>
<evidence type="ECO:0000256" key="6">
    <source>
        <dbReference type="ARBA" id="ARBA00023163"/>
    </source>
</evidence>
<name>A0AAD3SWN3_NEPGR</name>
<accession>A0AAD3SWN3</accession>
<dbReference type="InterPro" id="IPR044653">
    <property type="entry name" value="AZF1/2/3-like"/>
</dbReference>
<gene>
    <name evidence="10" type="ORF">Nepgr_019768</name>
</gene>
<feature type="domain" description="C2H2-type" evidence="9">
    <location>
        <begin position="88"/>
        <end position="115"/>
    </location>
</feature>
<dbReference type="InterPro" id="IPR013087">
    <property type="entry name" value="Znf_C2H2_type"/>
</dbReference>
<dbReference type="PROSITE" id="PS50157">
    <property type="entry name" value="ZINC_FINGER_C2H2_2"/>
    <property type="match status" value="2"/>
</dbReference>
<organism evidence="10 11">
    <name type="scientific">Nepenthes gracilis</name>
    <name type="common">Slender pitcher plant</name>
    <dbReference type="NCBI Taxonomy" id="150966"/>
    <lineage>
        <taxon>Eukaryota</taxon>
        <taxon>Viridiplantae</taxon>
        <taxon>Streptophyta</taxon>
        <taxon>Embryophyta</taxon>
        <taxon>Tracheophyta</taxon>
        <taxon>Spermatophyta</taxon>
        <taxon>Magnoliopsida</taxon>
        <taxon>eudicotyledons</taxon>
        <taxon>Gunneridae</taxon>
        <taxon>Pentapetalae</taxon>
        <taxon>Caryophyllales</taxon>
        <taxon>Nepenthaceae</taxon>
        <taxon>Nepenthes</taxon>
    </lineage>
</organism>
<dbReference type="EMBL" id="BSYO01000018">
    <property type="protein sequence ID" value="GMH17927.1"/>
    <property type="molecule type" value="Genomic_DNA"/>
</dbReference>
<dbReference type="PROSITE" id="PS00028">
    <property type="entry name" value="ZINC_FINGER_C2H2_1"/>
    <property type="match status" value="2"/>
</dbReference>
<protein>
    <recommendedName>
        <fullName evidence="9">C2H2-type domain-containing protein</fullName>
    </recommendedName>
</protein>
<keyword evidence="1" id="KW-0479">Metal-binding</keyword>
<evidence type="ECO:0000256" key="3">
    <source>
        <dbReference type="ARBA" id="ARBA00022771"/>
    </source>
</evidence>
<keyword evidence="11" id="KW-1185">Reference proteome</keyword>
<dbReference type="Gene3D" id="3.30.160.60">
    <property type="entry name" value="Classic Zinc Finger"/>
    <property type="match status" value="1"/>
</dbReference>
<evidence type="ECO:0000313" key="10">
    <source>
        <dbReference type="EMBL" id="GMH17927.1"/>
    </source>
</evidence>
<keyword evidence="4" id="KW-0862">Zinc</keyword>
<dbReference type="Pfam" id="PF13912">
    <property type="entry name" value="zf-C2H2_6"/>
    <property type="match status" value="2"/>
</dbReference>
<keyword evidence="2" id="KW-0677">Repeat</keyword>
<dbReference type="SUPFAM" id="SSF57667">
    <property type="entry name" value="beta-beta-alpha zinc fingers"/>
    <property type="match status" value="1"/>
</dbReference>
<evidence type="ECO:0000256" key="4">
    <source>
        <dbReference type="ARBA" id="ARBA00022833"/>
    </source>
</evidence>
<keyword evidence="6" id="KW-0804">Transcription</keyword>
<dbReference type="GO" id="GO:0003700">
    <property type="term" value="F:DNA-binding transcription factor activity"/>
    <property type="evidence" value="ECO:0007669"/>
    <property type="project" value="InterPro"/>
</dbReference>
<dbReference type="GO" id="GO:0008270">
    <property type="term" value="F:zinc ion binding"/>
    <property type="evidence" value="ECO:0007669"/>
    <property type="project" value="UniProtKB-KW"/>
</dbReference>
<evidence type="ECO:0000256" key="8">
    <source>
        <dbReference type="SAM" id="MobiDB-lite"/>
    </source>
</evidence>
<feature type="domain" description="C2H2-type" evidence="9">
    <location>
        <begin position="148"/>
        <end position="170"/>
    </location>
</feature>
<dbReference type="Proteomes" id="UP001279734">
    <property type="component" value="Unassembled WGS sequence"/>
</dbReference>
<feature type="compositionally biased region" description="Polar residues" evidence="8">
    <location>
        <begin position="222"/>
        <end position="237"/>
    </location>
</feature>
<keyword evidence="3 7" id="KW-0863">Zinc-finger</keyword>
<dbReference type="PANTHER" id="PTHR45988">
    <property type="entry name" value="C2H2 TYPE ZINC FINGER TRANSCRIPTION FACTOR FAMILY-RELATED"/>
    <property type="match status" value="1"/>
</dbReference>
<dbReference type="GO" id="GO:0005634">
    <property type="term" value="C:nucleus"/>
    <property type="evidence" value="ECO:0007669"/>
    <property type="project" value="TreeGrafter"/>
</dbReference>
<evidence type="ECO:0000259" key="9">
    <source>
        <dbReference type="PROSITE" id="PS50157"/>
    </source>
</evidence>
<comment type="caution">
    <text evidence="10">The sequence shown here is derived from an EMBL/GenBank/DDBJ whole genome shotgun (WGS) entry which is preliminary data.</text>
</comment>
<dbReference type="SMART" id="SM00355">
    <property type="entry name" value="ZnF_C2H2"/>
    <property type="match status" value="2"/>
</dbReference>
<sequence>MAMEALNKPRKPVIHSDDSDYESVDSWTKRKSSKRLRIKSPSTEDEYYALCLVMLARGGTDPSTASIDHGSTPLSPPPPRPSKSKLSYKCTVCNKVFPAFQALGGHKASHRNKSTVNLDDRSNAIAATATYSSTTTTTSCLNSSGKSHVCSICHKSFPTGQALGGHKRYHYMGSAVVTTDKNNGASATVAASSIPHSHDRHRNFDLNLPASPRWGIDFDVKSQPSGDDQEVNSPHPS</sequence>
<feature type="region of interest" description="Disordered" evidence="8">
    <location>
        <begin position="215"/>
        <end position="237"/>
    </location>
</feature>
<reference evidence="10" key="1">
    <citation type="submission" date="2023-05" db="EMBL/GenBank/DDBJ databases">
        <title>Nepenthes gracilis genome sequencing.</title>
        <authorList>
            <person name="Fukushima K."/>
        </authorList>
    </citation>
    <scope>NUCLEOTIDE SEQUENCE</scope>
    <source>
        <strain evidence="10">SING2019-196</strain>
    </source>
</reference>
<evidence type="ECO:0000256" key="2">
    <source>
        <dbReference type="ARBA" id="ARBA00022737"/>
    </source>
</evidence>
<dbReference type="InterPro" id="IPR036236">
    <property type="entry name" value="Znf_C2H2_sf"/>
</dbReference>
<evidence type="ECO:0000256" key="7">
    <source>
        <dbReference type="PROSITE-ProRule" id="PRU00042"/>
    </source>
</evidence>
<feature type="region of interest" description="Disordered" evidence="8">
    <location>
        <begin position="62"/>
        <end position="83"/>
    </location>
</feature>
<feature type="compositionally biased region" description="Basic residues" evidence="8">
    <location>
        <begin position="29"/>
        <end position="38"/>
    </location>
</feature>
<feature type="region of interest" description="Disordered" evidence="8">
    <location>
        <begin position="1"/>
        <end position="39"/>
    </location>
</feature>
<keyword evidence="5" id="KW-0805">Transcription regulation</keyword>
<evidence type="ECO:0000256" key="1">
    <source>
        <dbReference type="ARBA" id="ARBA00022723"/>
    </source>
</evidence>
<dbReference type="AlphaFoldDB" id="A0AAD3SWN3"/>